<accession>A0A6J6X3N4</accession>
<dbReference type="SUPFAM" id="SSF55073">
    <property type="entry name" value="Nucleotide cyclase"/>
    <property type="match status" value="1"/>
</dbReference>
<dbReference type="Gene3D" id="3.30.70.270">
    <property type="match status" value="1"/>
</dbReference>
<dbReference type="EMBL" id="CAFAAH010000051">
    <property type="protein sequence ID" value="CAB4791950.1"/>
    <property type="molecule type" value="Genomic_DNA"/>
</dbReference>
<dbReference type="InterPro" id="IPR043128">
    <property type="entry name" value="Rev_trsase/Diguanyl_cyclase"/>
</dbReference>
<proteinExistence type="predicted"/>
<sequence length="360" mass="38380">MRSMNDRASDHLKRTDLSNGYAEEYGEAALRGLPYIAFLGAALYAGFAIFDVLTHSSEEMAWRISVSVIPALALLAVGLIARSRLTNSRNAPTLALCAGIIGQCAPLATIAYSRHEIDLVYFMLIMAAGGALLFRRIQLFVMLATSVIFFGVSIGLLNLSADDEGDWLAAMVVALGLALAIFVAQRAAVRRYADAESKLSFLAGHDPLTGLLNRGGLEIRSSALLALAQREKRSVFAVFIDIDGLSNINNAHGHLAGDLVISEIAVAATRLVRAADLVARWGGDELVIIGLGEGPDPDRVEAVIRADVTIALQNSEIDGSVSAGLSTLEGESASASALIHLADAHMYERRLLRRSAQKLT</sequence>
<dbReference type="PANTHER" id="PTHR45138">
    <property type="entry name" value="REGULATORY COMPONENTS OF SENSORY TRANSDUCTION SYSTEM"/>
    <property type="match status" value="1"/>
</dbReference>
<protein>
    <submittedName>
        <fullName evidence="3">Unannotated protein</fullName>
    </submittedName>
</protein>
<feature type="transmembrane region" description="Helical" evidence="1">
    <location>
        <begin position="93"/>
        <end position="113"/>
    </location>
</feature>
<keyword evidence="1" id="KW-0812">Transmembrane</keyword>
<dbReference type="InterPro" id="IPR000160">
    <property type="entry name" value="GGDEF_dom"/>
</dbReference>
<dbReference type="InterPro" id="IPR050469">
    <property type="entry name" value="Diguanylate_Cyclase"/>
</dbReference>
<keyword evidence="1" id="KW-1133">Transmembrane helix</keyword>
<feature type="domain" description="GGDEF" evidence="2">
    <location>
        <begin position="233"/>
        <end position="360"/>
    </location>
</feature>
<dbReference type="InterPro" id="IPR029787">
    <property type="entry name" value="Nucleotide_cyclase"/>
</dbReference>
<reference evidence="3" key="1">
    <citation type="submission" date="2020-05" db="EMBL/GenBank/DDBJ databases">
        <authorList>
            <person name="Chiriac C."/>
            <person name="Salcher M."/>
            <person name="Ghai R."/>
            <person name="Kavagutti S V."/>
        </authorList>
    </citation>
    <scope>NUCLEOTIDE SEQUENCE</scope>
</reference>
<evidence type="ECO:0000313" key="3">
    <source>
        <dbReference type="EMBL" id="CAB4791950.1"/>
    </source>
</evidence>
<dbReference type="NCBIfam" id="TIGR00254">
    <property type="entry name" value="GGDEF"/>
    <property type="match status" value="1"/>
</dbReference>
<feature type="transmembrane region" description="Helical" evidence="1">
    <location>
        <begin position="119"/>
        <end position="134"/>
    </location>
</feature>
<dbReference type="PANTHER" id="PTHR45138:SF9">
    <property type="entry name" value="DIGUANYLATE CYCLASE DGCM-RELATED"/>
    <property type="match status" value="1"/>
</dbReference>
<evidence type="ECO:0000259" key="2">
    <source>
        <dbReference type="PROSITE" id="PS50887"/>
    </source>
</evidence>
<dbReference type="Pfam" id="PF00990">
    <property type="entry name" value="GGDEF"/>
    <property type="match status" value="1"/>
</dbReference>
<keyword evidence="1" id="KW-0472">Membrane</keyword>
<name>A0A6J6X3N4_9ZZZZ</name>
<evidence type="ECO:0000256" key="1">
    <source>
        <dbReference type="SAM" id="Phobius"/>
    </source>
</evidence>
<feature type="transmembrane region" description="Helical" evidence="1">
    <location>
        <begin position="139"/>
        <end position="161"/>
    </location>
</feature>
<feature type="transmembrane region" description="Helical" evidence="1">
    <location>
        <begin position="167"/>
        <end position="184"/>
    </location>
</feature>
<gene>
    <name evidence="3" type="ORF">UFOPK2996_00539</name>
</gene>
<feature type="transmembrane region" description="Helical" evidence="1">
    <location>
        <begin position="60"/>
        <end position="81"/>
    </location>
</feature>
<dbReference type="GO" id="GO:0052621">
    <property type="term" value="F:diguanylate cyclase activity"/>
    <property type="evidence" value="ECO:0007669"/>
    <property type="project" value="TreeGrafter"/>
</dbReference>
<dbReference type="PROSITE" id="PS50887">
    <property type="entry name" value="GGDEF"/>
    <property type="match status" value="1"/>
</dbReference>
<organism evidence="3">
    <name type="scientific">freshwater metagenome</name>
    <dbReference type="NCBI Taxonomy" id="449393"/>
    <lineage>
        <taxon>unclassified sequences</taxon>
        <taxon>metagenomes</taxon>
        <taxon>ecological metagenomes</taxon>
    </lineage>
</organism>
<feature type="transmembrane region" description="Helical" evidence="1">
    <location>
        <begin position="35"/>
        <end position="54"/>
    </location>
</feature>
<dbReference type="AlphaFoldDB" id="A0A6J6X3N4"/>
<dbReference type="CDD" id="cd01949">
    <property type="entry name" value="GGDEF"/>
    <property type="match status" value="1"/>
</dbReference>
<dbReference type="SMART" id="SM00267">
    <property type="entry name" value="GGDEF"/>
    <property type="match status" value="1"/>
</dbReference>